<organism evidence="3 4">
    <name type="scientific">Aspergillus sclerotialis</name>
    <dbReference type="NCBI Taxonomy" id="2070753"/>
    <lineage>
        <taxon>Eukaryota</taxon>
        <taxon>Fungi</taxon>
        <taxon>Dikarya</taxon>
        <taxon>Ascomycota</taxon>
        <taxon>Pezizomycotina</taxon>
        <taxon>Eurotiomycetes</taxon>
        <taxon>Eurotiomycetidae</taxon>
        <taxon>Eurotiales</taxon>
        <taxon>Aspergillaceae</taxon>
        <taxon>Aspergillus</taxon>
        <taxon>Aspergillus subgen. Polypaecilum</taxon>
    </lineage>
</organism>
<keyword evidence="4" id="KW-1185">Reference proteome</keyword>
<feature type="transmembrane region" description="Helical" evidence="2">
    <location>
        <begin position="66"/>
        <end position="88"/>
    </location>
</feature>
<dbReference type="OrthoDB" id="63581at2759"/>
<sequence>MRIRYPFAGAFIFLLVLAGYIGLLPHSTASKIPSQLQPNDKFLHLVTFFFLSIAFYWIADTSRRRVLHLTLFVCTLLLGVGSEILQGLLPNDRPFDPFDLLANVVGSLGAIGLCGWYHKRMLERRRKARYGSFAESSPDDVELGVNHAGEEREAGLGPQESGVMNLEQEVDNWDENAVDNWDSDDGGEDAAHGSGSATAGHDEYNPPPPYSAHGESANTGQKERSD</sequence>
<feature type="transmembrane region" description="Helical" evidence="2">
    <location>
        <begin position="100"/>
        <end position="117"/>
    </location>
</feature>
<evidence type="ECO:0000313" key="3">
    <source>
        <dbReference type="EMBL" id="RJE18964.1"/>
    </source>
</evidence>
<keyword evidence="2" id="KW-0472">Membrane</keyword>
<feature type="region of interest" description="Disordered" evidence="1">
    <location>
        <begin position="167"/>
        <end position="226"/>
    </location>
</feature>
<protein>
    <submittedName>
        <fullName evidence="3">VanZ domain protein</fullName>
    </submittedName>
</protein>
<keyword evidence="2" id="KW-0812">Transmembrane</keyword>
<dbReference type="EMBL" id="MVGC01000468">
    <property type="protein sequence ID" value="RJE18964.1"/>
    <property type="molecule type" value="Genomic_DNA"/>
</dbReference>
<dbReference type="AlphaFoldDB" id="A0A3A2ZI04"/>
<dbReference type="Proteomes" id="UP000266188">
    <property type="component" value="Unassembled WGS sequence"/>
</dbReference>
<evidence type="ECO:0000313" key="4">
    <source>
        <dbReference type="Proteomes" id="UP000266188"/>
    </source>
</evidence>
<dbReference type="PANTHER" id="PTHR28008">
    <property type="entry name" value="DOMAIN PROTEIN, PUTATIVE (AFU_ORTHOLOGUE AFUA_3G10980)-RELATED"/>
    <property type="match status" value="1"/>
</dbReference>
<feature type="compositionally biased region" description="Acidic residues" evidence="1">
    <location>
        <begin position="168"/>
        <end position="188"/>
    </location>
</feature>
<evidence type="ECO:0000256" key="1">
    <source>
        <dbReference type="SAM" id="MobiDB-lite"/>
    </source>
</evidence>
<name>A0A3A2ZI04_9EURO</name>
<gene>
    <name evidence="3" type="ORF">PHISCL_08700</name>
</gene>
<comment type="caution">
    <text evidence="3">The sequence shown here is derived from an EMBL/GenBank/DDBJ whole genome shotgun (WGS) entry which is preliminary data.</text>
</comment>
<reference evidence="4" key="1">
    <citation type="submission" date="2017-02" db="EMBL/GenBank/DDBJ databases">
        <authorList>
            <person name="Tafer H."/>
            <person name="Lopandic K."/>
        </authorList>
    </citation>
    <scope>NUCLEOTIDE SEQUENCE [LARGE SCALE GENOMIC DNA]</scope>
    <source>
        <strain evidence="4">CBS 366.77</strain>
    </source>
</reference>
<accession>A0A3A2ZI04</accession>
<proteinExistence type="predicted"/>
<feature type="transmembrane region" description="Helical" evidence="2">
    <location>
        <begin position="42"/>
        <end position="59"/>
    </location>
</feature>
<keyword evidence="2" id="KW-1133">Transmembrane helix</keyword>
<dbReference type="NCBIfam" id="NF037970">
    <property type="entry name" value="vanZ_1"/>
    <property type="match status" value="1"/>
</dbReference>
<evidence type="ECO:0000256" key="2">
    <source>
        <dbReference type="SAM" id="Phobius"/>
    </source>
</evidence>
<dbReference type="PANTHER" id="PTHR28008:SF1">
    <property type="entry name" value="DOMAIN PROTEIN, PUTATIVE (AFU_ORTHOLOGUE AFUA_3G10980)-RELATED"/>
    <property type="match status" value="1"/>
</dbReference>